<evidence type="ECO:0000256" key="2">
    <source>
        <dbReference type="SAM" id="MobiDB-lite"/>
    </source>
</evidence>
<feature type="coiled-coil region" evidence="1">
    <location>
        <begin position="338"/>
        <end position="372"/>
    </location>
</feature>
<dbReference type="EMBL" id="WUAV01000003">
    <property type="protein sequence ID" value="KAF1763018.1"/>
    <property type="molecule type" value="Genomic_DNA"/>
</dbReference>
<organism evidence="3 4">
    <name type="scientific">Caenorhabditis remanei</name>
    <name type="common">Caenorhabditis vulgaris</name>
    <dbReference type="NCBI Taxonomy" id="31234"/>
    <lineage>
        <taxon>Eukaryota</taxon>
        <taxon>Metazoa</taxon>
        <taxon>Ecdysozoa</taxon>
        <taxon>Nematoda</taxon>
        <taxon>Chromadorea</taxon>
        <taxon>Rhabditida</taxon>
        <taxon>Rhabditina</taxon>
        <taxon>Rhabditomorpha</taxon>
        <taxon>Rhabditoidea</taxon>
        <taxon>Rhabditidae</taxon>
        <taxon>Peloderinae</taxon>
        <taxon>Caenorhabditis</taxon>
    </lineage>
</organism>
<proteinExistence type="predicted"/>
<dbReference type="CTD" id="9798498"/>
<feature type="region of interest" description="Disordered" evidence="2">
    <location>
        <begin position="1"/>
        <end position="55"/>
    </location>
</feature>
<feature type="region of interest" description="Disordered" evidence="2">
    <location>
        <begin position="187"/>
        <end position="234"/>
    </location>
</feature>
<feature type="compositionally biased region" description="Low complexity" evidence="2">
    <location>
        <begin position="210"/>
        <end position="220"/>
    </location>
</feature>
<gene>
    <name evidence="3" type="ORF">GCK72_011283</name>
</gene>
<feature type="compositionally biased region" description="Low complexity" evidence="2">
    <location>
        <begin position="38"/>
        <end position="55"/>
    </location>
</feature>
<protein>
    <submittedName>
        <fullName evidence="3">Uncharacterized protein</fullName>
    </submittedName>
</protein>
<dbReference type="GeneID" id="9798498"/>
<feature type="compositionally biased region" description="Low complexity" evidence="2">
    <location>
        <begin position="7"/>
        <end position="27"/>
    </location>
</feature>
<dbReference type="AlphaFoldDB" id="A0A6A5H5L0"/>
<evidence type="ECO:0000313" key="3">
    <source>
        <dbReference type="EMBL" id="KAF1763018.1"/>
    </source>
</evidence>
<sequence length="401" mass="45867">MATLPFATSSAQTTSTSGGVGGSSDSAHPPPPPSSNGNLRNSHQNLQNQNHQNSQQNHLLNRHAISDTVAMAGDDLSNVPAAVIIQLEKANRTIASQTLEIERLKSYQNQHMETHLLKKQLQDIEKEMRSSRSRFLEQQELLAEMSREMDNLLREKLQMQQNFQDLEKKYKKAKFASRELAKILENDLCGTPSDGSDRRGAPESDEEDSSLFQRSRSLSRAQKEQELRQKAEKIVEKSENRKSEELIDRLINENESLMIDLERERKMTESLQDDLEKNRRMVIEREETLEELKMKLNKAETKAQQCESDLTRTSTDLAMERLRSEALTAELHEIEGIFRNTHATIQAYAAENEQLEDRCRDAHRQIVTLNSKLEAQGVDLVTTKRTLRTLRETNETRSGPF</sequence>
<evidence type="ECO:0000313" key="4">
    <source>
        <dbReference type="Proteomes" id="UP000483820"/>
    </source>
</evidence>
<name>A0A6A5H5L0_CAERE</name>
<dbReference type="RefSeq" id="XP_053587920.1">
    <property type="nucleotide sequence ID" value="XM_053728343.1"/>
</dbReference>
<dbReference type="Proteomes" id="UP000483820">
    <property type="component" value="Chromosome III"/>
</dbReference>
<reference evidence="3 4" key="1">
    <citation type="submission" date="2019-12" db="EMBL/GenBank/DDBJ databases">
        <title>Chromosome-level assembly of the Caenorhabditis remanei genome.</title>
        <authorList>
            <person name="Teterina A.A."/>
            <person name="Willis J.H."/>
            <person name="Phillips P.C."/>
        </authorList>
    </citation>
    <scope>NUCLEOTIDE SEQUENCE [LARGE SCALE GENOMIC DNA]</scope>
    <source>
        <strain evidence="3 4">PX506</strain>
        <tissue evidence="3">Whole organism</tissue>
    </source>
</reference>
<keyword evidence="1" id="KW-0175">Coiled coil</keyword>
<feature type="compositionally biased region" description="Basic and acidic residues" evidence="2">
    <location>
        <begin position="221"/>
        <end position="234"/>
    </location>
</feature>
<dbReference type="KEGG" id="crq:GCK72_011283"/>
<accession>A0A6A5H5L0</accession>
<comment type="caution">
    <text evidence="3">The sequence shown here is derived from an EMBL/GenBank/DDBJ whole genome shotgun (WGS) entry which is preliminary data.</text>
</comment>
<feature type="coiled-coil region" evidence="1">
    <location>
        <begin position="135"/>
        <end position="169"/>
    </location>
</feature>
<evidence type="ECO:0000256" key="1">
    <source>
        <dbReference type="SAM" id="Coils"/>
    </source>
</evidence>